<name>A0A3M7QVE2_BRAPC</name>
<keyword evidence="2" id="KW-1185">Reference proteome</keyword>
<organism evidence="1 2">
    <name type="scientific">Brachionus plicatilis</name>
    <name type="common">Marine rotifer</name>
    <name type="synonym">Brachionus muelleri</name>
    <dbReference type="NCBI Taxonomy" id="10195"/>
    <lineage>
        <taxon>Eukaryota</taxon>
        <taxon>Metazoa</taxon>
        <taxon>Spiralia</taxon>
        <taxon>Gnathifera</taxon>
        <taxon>Rotifera</taxon>
        <taxon>Eurotatoria</taxon>
        <taxon>Monogononta</taxon>
        <taxon>Pseudotrocha</taxon>
        <taxon>Ploima</taxon>
        <taxon>Brachionidae</taxon>
        <taxon>Brachionus</taxon>
    </lineage>
</organism>
<reference evidence="1 2" key="1">
    <citation type="journal article" date="2018" name="Sci. Rep.">
        <title>Genomic signatures of local adaptation to the degree of environmental predictability in rotifers.</title>
        <authorList>
            <person name="Franch-Gras L."/>
            <person name="Hahn C."/>
            <person name="Garcia-Roger E.M."/>
            <person name="Carmona M.J."/>
            <person name="Serra M."/>
            <person name="Gomez A."/>
        </authorList>
    </citation>
    <scope>NUCLEOTIDE SEQUENCE [LARGE SCALE GENOMIC DNA]</scope>
    <source>
        <strain evidence="1">HYR1</strain>
    </source>
</reference>
<comment type="caution">
    <text evidence="1">The sequence shown here is derived from an EMBL/GenBank/DDBJ whole genome shotgun (WGS) entry which is preliminary data.</text>
</comment>
<dbReference type="EMBL" id="REGN01004975">
    <property type="protein sequence ID" value="RNA15357.1"/>
    <property type="molecule type" value="Genomic_DNA"/>
</dbReference>
<gene>
    <name evidence="1" type="ORF">BpHYR1_010800</name>
</gene>
<evidence type="ECO:0000313" key="1">
    <source>
        <dbReference type="EMBL" id="RNA15357.1"/>
    </source>
</evidence>
<sequence>MFLSFSSFRSPNDQTNDQRLIHILPKIGFTLFKITNNIVELIFIHKNALFIHLLALIQKFPRFHLLNKKLLN</sequence>
<protein>
    <submittedName>
        <fullName evidence="1">Uncharacterized protein</fullName>
    </submittedName>
</protein>
<evidence type="ECO:0000313" key="2">
    <source>
        <dbReference type="Proteomes" id="UP000276133"/>
    </source>
</evidence>
<proteinExistence type="predicted"/>
<dbReference type="Proteomes" id="UP000276133">
    <property type="component" value="Unassembled WGS sequence"/>
</dbReference>
<dbReference type="AlphaFoldDB" id="A0A3M7QVE2"/>
<accession>A0A3M7QVE2</accession>